<proteinExistence type="predicted"/>
<feature type="domain" description="PLD phosphodiesterase" evidence="1">
    <location>
        <begin position="194"/>
        <end position="221"/>
    </location>
</feature>
<dbReference type="PROSITE" id="PS50035">
    <property type="entry name" value="PLD"/>
    <property type="match status" value="2"/>
</dbReference>
<evidence type="ECO:0000313" key="2">
    <source>
        <dbReference type="EMBL" id="GAA0710767.1"/>
    </source>
</evidence>
<dbReference type="CDD" id="cd09113">
    <property type="entry name" value="PLDc_ymdC_like_2"/>
    <property type="match status" value="1"/>
</dbReference>
<organism evidence="2 3">
    <name type="scientific">Dokdonella soli</name>
    <dbReference type="NCBI Taxonomy" id="529810"/>
    <lineage>
        <taxon>Bacteria</taxon>
        <taxon>Pseudomonadati</taxon>
        <taxon>Pseudomonadota</taxon>
        <taxon>Gammaproteobacteria</taxon>
        <taxon>Lysobacterales</taxon>
        <taxon>Rhodanobacteraceae</taxon>
        <taxon>Dokdonella</taxon>
    </lineage>
</organism>
<evidence type="ECO:0000259" key="1">
    <source>
        <dbReference type="PROSITE" id="PS50035"/>
    </source>
</evidence>
<dbReference type="SUPFAM" id="SSF56024">
    <property type="entry name" value="Phospholipase D/nuclease"/>
    <property type="match status" value="2"/>
</dbReference>
<dbReference type="EMBL" id="BAAAEU010000006">
    <property type="protein sequence ID" value="GAA0710767.1"/>
    <property type="molecule type" value="Genomic_DNA"/>
</dbReference>
<protein>
    <submittedName>
        <fullName evidence="2">Phospholipase D family protein</fullName>
    </submittedName>
</protein>
<reference evidence="2 3" key="1">
    <citation type="journal article" date="2019" name="Int. J. Syst. Evol. Microbiol.">
        <title>The Global Catalogue of Microorganisms (GCM) 10K type strain sequencing project: providing services to taxonomists for standard genome sequencing and annotation.</title>
        <authorList>
            <consortium name="The Broad Institute Genomics Platform"/>
            <consortium name="The Broad Institute Genome Sequencing Center for Infectious Disease"/>
            <person name="Wu L."/>
            <person name="Ma J."/>
        </authorList>
    </citation>
    <scope>NUCLEOTIDE SEQUENCE [LARGE SCALE GENOMIC DNA]</scope>
    <source>
        <strain evidence="2 3">JCM 15421</strain>
    </source>
</reference>
<evidence type="ECO:0000313" key="3">
    <source>
        <dbReference type="Proteomes" id="UP001501523"/>
    </source>
</evidence>
<dbReference type="RefSeq" id="WP_343788233.1">
    <property type="nucleotide sequence ID" value="NZ_BAAAEU010000006.1"/>
</dbReference>
<dbReference type="SMART" id="SM00155">
    <property type="entry name" value="PLDc"/>
    <property type="match status" value="2"/>
</dbReference>
<keyword evidence="3" id="KW-1185">Reference proteome</keyword>
<dbReference type="Gene3D" id="3.30.870.10">
    <property type="entry name" value="Endonuclease Chain A"/>
    <property type="match status" value="2"/>
</dbReference>
<dbReference type="Pfam" id="PF13091">
    <property type="entry name" value="PLDc_2"/>
    <property type="match status" value="2"/>
</dbReference>
<name>A0ABN1IEF7_9GAMM</name>
<dbReference type="PANTHER" id="PTHR21248:SF12">
    <property type="entry name" value="CARDIOLIPIN SYNTHASE C"/>
    <property type="match status" value="1"/>
</dbReference>
<dbReference type="PANTHER" id="PTHR21248">
    <property type="entry name" value="CARDIOLIPIN SYNTHASE"/>
    <property type="match status" value="1"/>
</dbReference>
<dbReference type="CDD" id="cd09111">
    <property type="entry name" value="PLDc_ymdC_like_1"/>
    <property type="match status" value="1"/>
</dbReference>
<gene>
    <name evidence="2" type="ORF">GCM10009105_12190</name>
</gene>
<dbReference type="Proteomes" id="UP001501523">
    <property type="component" value="Unassembled WGS sequence"/>
</dbReference>
<feature type="domain" description="PLD phosphodiesterase" evidence="1">
    <location>
        <begin position="461"/>
        <end position="488"/>
    </location>
</feature>
<accession>A0ABN1IEF7</accession>
<dbReference type="PROSITE" id="PS51257">
    <property type="entry name" value="PROKAR_LIPOPROTEIN"/>
    <property type="match status" value="1"/>
</dbReference>
<sequence>MNARRTEGPFVRALTLLALLALLASTGCGLNRELARQADALVAQARPNDVTCARADHCAIDTPYRQLVDEARAASTPDAPVHYVNVLDRGEDALLLRVHLIRAAKKSIDIQTFIWAEDDAGWLVLDELIAAARRGVKVRVLADQLFALDNIEWLARIARAHVNLEFRLYNPTFDKAVTQPLEFAAGVLCCFSKFNQRMHNKLFLVDGEIGIAGGRNYENRYYDWDQEFDYRDRDVLVLGPQTGSQMQASFDRFWAHPRAVPLTRLNDVNRRLVADAGTPGGLAPPPDIDWARLDALRIHAADITYIRTHFIADALRVARVDYFSDAPDKATHLDDPAQAALSGRISELLEGARSQVVFETPYLVLSGRARKIFRELYKRKPRVPVIVSTNSLAATDAFYVYALSYKYKKRYLKRYGFQIHEFKPFPSDAAEFIQDYAALAGGGNTGKYQRYGKAPLKRGGVRLGLHAKSLVIDDRVSVIGSHNFDPRSDDYNTESGFIIYDRVVAERVRNAVLRNIEPRNAWTIGRRQRSAALERINEVIADLSTALPVFDLWPFRYSSSFELKPGCAPLPPGDPGFYACYADVGDFPEVDLPLKTIYTRIVTAFGAGLVGIL</sequence>
<dbReference type="InterPro" id="IPR001736">
    <property type="entry name" value="PLipase_D/transphosphatidylase"/>
</dbReference>
<dbReference type="InterPro" id="IPR025202">
    <property type="entry name" value="PLD-like_dom"/>
</dbReference>
<comment type="caution">
    <text evidence="2">The sequence shown here is derived from an EMBL/GenBank/DDBJ whole genome shotgun (WGS) entry which is preliminary data.</text>
</comment>